<organism evidence="8 9">
    <name type="scientific">Biomphalaria pfeifferi</name>
    <name type="common">Bloodfluke planorb</name>
    <name type="synonym">Freshwater snail</name>
    <dbReference type="NCBI Taxonomy" id="112525"/>
    <lineage>
        <taxon>Eukaryota</taxon>
        <taxon>Metazoa</taxon>
        <taxon>Spiralia</taxon>
        <taxon>Lophotrochozoa</taxon>
        <taxon>Mollusca</taxon>
        <taxon>Gastropoda</taxon>
        <taxon>Heterobranchia</taxon>
        <taxon>Euthyneura</taxon>
        <taxon>Panpulmonata</taxon>
        <taxon>Hygrophila</taxon>
        <taxon>Lymnaeoidea</taxon>
        <taxon>Planorbidae</taxon>
        <taxon>Biomphalaria</taxon>
    </lineage>
</organism>
<dbReference type="Gene3D" id="3.40.50.410">
    <property type="entry name" value="von Willebrand factor, type A domain"/>
    <property type="match status" value="4"/>
</dbReference>
<dbReference type="EMBL" id="JASAOG010000144">
    <property type="protein sequence ID" value="KAK0047864.1"/>
    <property type="molecule type" value="Genomic_DNA"/>
</dbReference>
<dbReference type="InterPro" id="IPR050525">
    <property type="entry name" value="ECM_Assembly_Org"/>
</dbReference>
<feature type="signal peptide" evidence="6">
    <location>
        <begin position="1"/>
        <end position="16"/>
    </location>
</feature>
<reference evidence="8" key="1">
    <citation type="journal article" date="2023" name="PLoS Negl. Trop. Dis.">
        <title>A genome sequence for Biomphalaria pfeifferi, the major vector snail for the human-infecting parasite Schistosoma mansoni.</title>
        <authorList>
            <person name="Bu L."/>
            <person name="Lu L."/>
            <person name="Laidemitt M.R."/>
            <person name="Zhang S.M."/>
            <person name="Mutuku M."/>
            <person name="Mkoji G."/>
            <person name="Steinauer M."/>
            <person name="Loker E.S."/>
        </authorList>
    </citation>
    <scope>NUCLEOTIDE SEQUENCE</scope>
    <source>
        <strain evidence="8">KasaAsao</strain>
    </source>
</reference>
<gene>
    <name evidence="8" type="ORF">Bpfe_022663</name>
</gene>
<proteinExistence type="predicted"/>
<comment type="caution">
    <text evidence="8">The sequence shown here is derived from an EMBL/GenBank/DDBJ whole genome shotgun (WGS) entry which is preliminary data.</text>
</comment>
<keyword evidence="5" id="KW-0325">Glycoprotein</keyword>
<dbReference type="AlphaFoldDB" id="A0AAD8B4G3"/>
<reference evidence="8" key="2">
    <citation type="submission" date="2023-04" db="EMBL/GenBank/DDBJ databases">
        <authorList>
            <person name="Bu L."/>
            <person name="Lu L."/>
            <person name="Laidemitt M.R."/>
            <person name="Zhang S.M."/>
            <person name="Mutuku M."/>
            <person name="Mkoji G."/>
            <person name="Steinauer M."/>
            <person name="Loker E.S."/>
        </authorList>
    </citation>
    <scope>NUCLEOTIDE SEQUENCE</scope>
    <source>
        <strain evidence="8">KasaAsao</strain>
        <tissue evidence="8">Whole Snail</tissue>
    </source>
</reference>
<evidence type="ECO:0000256" key="5">
    <source>
        <dbReference type="ARBA" id="ARBA00023180"/>
    </source>
</evidence>
<evidence type="ECO:0000256" key="3">
    <source>
        <dbReference type="ARBA" id="ARBA00022729"/>
    </source>
</evidence>
<dbReference type="PRINTS" id="PR00453">
    <property type="entry name" value="VWFADOMAIN"/>
</dbReference>
<keyword evidence="9" id="KW-1185">Reference proteome</keyword>
<keyword evidence="4" id="KW-0677">Repeat</keyword>
<keyword evidence="8" id="KW-0675">Receptor</keyword>
<dbReference type="InterPro" id="IPR036465">
    <property type="entry name" value="vWFA_dom_sf"/>
</dbReference>
<evidence type="ECO:0000313" key="9">
    <source>
        <dbReference type="Proteomes" id="UP001233172"/>
    </source>
</evidence>
<keyword evidence="2" id="KW-0964">Secreted</keyword>
<dbReference type="PROSITE" id="PS50234">
    <property type="entry name" value="VWFA"/>
    <property type="match status" value="4"/>
</dbReference>
<dbReference type="SUPFAM" id="SSF53300">
    <property type="entry name" value="vWA-like"/>
    <property type="match status" value="4"/>
</dbReference>
<dbReference type="SMART" id="SM00327">
    <property type="entry name" value="VWA"/>
    <property type="match status" value="4"/>
</dbReference>
<dbReference type="GO" id="GO:0005576">
    <property type="term" value="C:extracellular region"/>
    <property type="evidence" value="ECO:0007669"/>
    <property type="project" value="UniProtKB-SubCell"/>
</dbReference>
<evidence type="ECO:0000259" key="7">
    <source>
        <dbReference type="PROSITE" id="PS50234"/>
    </source>
</evidence>
<evidence type="ECO:0000256" key="4">
    <source>
        <dbReference type="ARBA" id="ARBA00022737"/>
    </source>
</evidence>
<evidence type="ECO:0000256" key="6">
    <source>
        <dbReference type="SAM" id="SignalP"/>
    </source>
</evidence>
<evidence type="ECO:0000313" key="8">
    <source>
        <dbReference type="EMBL" id="KAK0047864.1"/>
    </source>
</evidence>
<feature type="domain" description="VWFA" evidence="7">
    <location>
        <begin position="23"/>
        <end position="196"/>
    </location>
</feature>
<name>A0AAD8B4G3_BIOPF</name>
<feature type="chain" id="PRO_5041914802" evidence="6">
    <location>
        <begin position="17"/>
        <end position="831"/>
    </location>
</feature>
<feature type="domain" description="VWFA" evidence="7">
    <location>
        <begin position="642"/>
        <end position="815"/>
    </location>
</feature>
<dbReference type="Proteomes" id="UP001233172">
    <property type="component" value="Unassembled WGS sequence"/>
</dbReference>
<comment type="subcellular location">
    <subcellularLocation>
        <location evidence="1">Secreted</location>
    </subcellularLocation>
</comment>
<keyword evidence="3 6" id="KW-0732">Signal</keyword>
<protein>
    <submittedName>
        <fullName evidence="8">FMRFamide receptor</fullName>
    </submittedName>
</protein>
<dbReference type="InterPro" id="IPR002035">
    <property type="entry name" value="VWF_A"/>
</dbReference>
<accession>A0AAD8B4G3</accession>
<evidence type="ECO:0000256" key="2">
    <source>
        <dbReference type="ARBA" id="ARBA00022525"/>
    </source>
</evidence>
<sequence length="831" mass="87577">MLRAFLLLCFGALAHAACQGEADVLLILDSSGSIGKANYDLLAKFSADLTSNFTVAPDAIQFGTIIFSDSVQNIFNFNQFTNNSQVAQALLKIPYLSQSTHTAQALDYARTNSFTAAQGARPNAGKIAVVITDGNSQNAAETAAAAARLKQSGVTVIAVGVGSSISQTELKAIASGDSNVFNVNNYSVLDAIRAGLVTQACEAATTQAPTPTVLKECDRDADILLILDSSTSIGRPNYASLANFAADLTSNFKIGPSQIQFSALLFSNTVHNLFDFNRYHTNAEIQQALIHMPYLSGSTHTAAALDYARTNSFTAAHGSRTNVAKIAIVITDGNSQNHFETAQAAERLKNSGVKVIAVGVGGSISNNELLAIASTPADIFNVNDYSVLDDIKGELFVSACNDAVTLAATIPVETDEGTAHCEGEADILLILDSSTSIGRSNYGTLANFAAGLTRNFHIGPDAIQFGAVLFSDNIRNLFDLNHFHTNDEISQALIHMPYLTGSTHTSLALDYAHNTAFTTQHGARNNVGKIAIVITDGNSQNHAQTAQAAERLKNSGVKVIAVGVGNRISRAELLAIASDEKDIFNVNDYSVLNEIKNALVTSACEVATTTPAPTTTTTSTTTTTTRPTTTTSQIVVCESAADVLLILDSSGSIGKDNYALQANFSAELAKNFKIGPNNIQFSAIIFSTTVQELFDFQKYHTNSDIVQALLNMNYMSASTHTAEALNYARTHSFTPAAGSRPNVGKIAVVVTDGNSQDAAATATAATQLKQSGVKVIAIGVGSSISQAELQAIASTPADIFNVNDYKVLDDIRANLVNTACHSISVTQAPAA</sequence>
<evidence type="ECO:0000256" key="1">
    <source>
        <dbReference type="ARBA" id="ARBA00004613"/>
    </source>
</evidence>
<dbReference type="PANTHER" id="PTHR24020:SF20">
    <property type="entry name" value="PH DOMAIN-CONTAINING PROTEIN"/>
    <property type="match status" value="1"/>
</dbReference>
<dbReference type="FunFam" id="3.40.50.410:FF:000004">
    <property type="entry name" value="collagen alpha-6(VI) chain"/>
    <property type="match status" value="4"/>
</dbReference>
<dbReference type="Pfam" id="PF00092">
    <property type="entry name" value="VWA"/>
    <property type="match status" value="4"/>
</dbReference>
<dbReference type="PANTHER" id="PTHR24020">
    <property type="entry name" value="COLLAGEN ALPHA"/>
    <property type="match status" value="1"/>
</dbReference>
<feature type="domain" description="VWFA" evidence="7">
    <location>
        <begin position="426"/>
        <end position="599"/>
    </location>
</feature>
<feature type="domain" description="VWFA" evidence="7">
    <location>
        <begin position="222"/>
        <end position="395"/>
    </location>
</feature>